<dbReference type="Proteomes" id="UP000295172">
    <property type="component" value="Unassembled WGS sequence"/>
</dbReference>
<dbReference type="AlphaFoldDB" id="A0A4R4WEQ2"/>
<organism evidence="1 2">
    <name type="scientific">Kribbella turkmenica</name>
    <dbReference type="NCBI Taxonomy" id="2530375"/>
    <lineage>
        <taxon>Bacteria</taxon>
        <taxon>Bacillati</taxon>
        <taxon>Actinomycetota</taxon>
        <taxon>Actinomycetes</taxon>
        <taxon>Propionibacteriales</taxon>
        <taxon>Kribbellaceae</taxon>
        <taxon>Kribbella</taxon>
    </lineage>
</organism>
<proteinExistence type="predicted"/>
<evidence type="ECO:0000313" key="1">
    <source>
        <dbReference type="EMBL" id="TDD14614.1"/>
    </source>
</evidence>
<keyword evidence="2" id="KW-1185">Reference proteome</keyword>
<evidence type="ECO:0000313" key="2">
    <source>
        <dbReference type="Proteomes" id="UP000295172"/>
    </source>
</evidence>
<name>A0A4R4WEQ2_9ACTN</name>
<comment type="caution">
    <text evidence="1">The sequence shown here is derived from an EMBL/GenBank/DDBJ whole genome shotgun (WGS) entry which is preliminary data.</text>
</comment>
<dbReference type="EMBL" id="SMKR01000225">
    <property type="protein sequence ID" value="TDD14614.1"/>
    <property type="molecule type" value="Genomic_DNA"/>
</dbReference>
<reference evidence="1 2" key="1">
    <citation type="submission" date="2019-02" db="EMBL/GenBank/DDBJ databases">
        <title>Draft genome sequences of novel Actinobacteria.</title>
        <authorList>
            <person name="Sahin N."/>
            <person name="Ay H."/>
            <person name="Saygin H."/>
        </authorList>
    </citation>
    <scope>NUCLEOTIDE SEQUENCE [LARGE SCALE GENOMIC DNA]</scope>
    <source>
        <strain evidence="1 2">16K104</strain>
    </source>
</reference>
<protein>
    <submittedName>
        <fullName evidence="1">Uncharacterized protein</fullName>
    </submittedName>
</protein>
<sequence>MKEARLVFDRLVEARPEVAMLLCHDLDLLIAAYLPGRGVQEFTAGTTIDEPDADRWRGWVPA</sequence>
<accession>A0A4R4WEQ2</accession>
<gene>
    <name evidence="1" type="ORF">E1218_32785</name>
</gene>